<proteinExistence type="predicted"/>
<dbReference type="InterPro" id="IPR023393">
    <property type="entry name" value="START-like_dom_sf"/>
</dbReference>
<dbReference type="HOGENOM" id="CLU_2289986_0_0_11"/>
<dbReference type="Proteomes" id="UP000000377">
    <property type="component" value="Chromosome"/>
</dbReference>
<dbReference type="Gene3D" id="3.30.530.20">
    <property type="match status" value="1"/>
</dbReference>
<evidence type="ECO:0000313" key="3">
    <source>
        <dbReference type="Proteomes" id="UP000000377"/>
    </source>
</evidence>
<reference evidence="2 3" key="1">
    <citation type="journal article" date="2010" name="J. Bacteriol.">
        <title>Genome sequence of the milbemycin-producing bacterium Streptomyces bingchenggensis.</title>
        <authorList>
            <person name="Wang X.J."/>
            <person name="Yan Y.J."/>
            <person name="Zhang B."/>
            <person name="An J."/>
            <person name="Wang J.J."/>
            <person name="Tian J."/>
            <person name="Jiang L."/>
            <person name="Chen Y.H."/>
            <person name="Huang S.X."/>
            <person name="Yin M."/>
            <person name="Zhang J."/>
            <person name="Gao A.L."/>
            <person name="Liu C.X."/>
            <person name="Zhu Z.X."/>
            <person name="Xiang W.S."/>
        </authorList>
    </citation>
    <scope>NUCLEOTIDE SEQUENCE [LARGE SCALE GENOMIC DNA]</scope>
    <source>
        <strain evidence="2 3">BCW-1</strain>
    </source>
</reference>
<dbReference type="eggNOG" id="COG3832">
    <property type="taxonomic scope" value="Bacteria"/>
</dbReference>
<keyword evidence="3" id="KW-1185">Reference proteome</keyword>
<gene>
    <name evidence="2" type="ordered locus">SBI_07339</name>
</gene>
<dbReference type="EMBL" id="CP002047">
    <property type="protein sequence ID" value="ADI10459.1"/>
    <property type="molecule type" value="Genomic_DNA"/>
</dbReference>
<name>D7C7A5_STRBB</name>
<evidence type="ECO:0000256" key="1">
    <source>
        <dbReference type="SAM" id="MobiDB-lite"/>
    </source>
</evidence>
<accession>D7C7A5</accession>
<evidence type="ECO:0000313" key="2">
    <source>
        <dbReference type="EMBL" id="ADI10459.1"/>
    </source>
</evidence>
<organism evidence="2 3">
    <name type="scientific">Streptomyces bingchenggensis (strain BCW-1)</name>
    <dbReference type="NCBI Taxonomy" id="749414"/>
    <lineage>
        <taxon>Bacteria</taxon>
        <taxon>Bacillati</taxon>
        <taxon>Actinomycetota</taxon>
        <taxon>Actinomycetes</taxon>
        <taxon>Kitasatosporales</taxon>
        <taxon>Streptomycetaceae</taxon>
        <taxon>Streptomyces</taxon>
    </lineage>
</organism>
<dbReference type="AlphaFoldDB" id="D7C7A5"/>
<sequence>MVNAADPPYVFGWDVYGGDPETHEPFATWRYRLRPAVRPDQTVVRQLSTHGPGDSGAQAAVRADPANATAIPQGRLDQLRRNMKTTIGGIRLRSQASASVA</sequence>
<dbReference type="PATRIC" id="fig|749414.3.peg.7548"/>
<feature type="region of interest" description="Disordered" evidence="1">
    <location>
        <begin position="46"/>
        <end position="67"/>
    </location>
</feature>
<dbReference type="KEGG" id="sbh:SBI_07339"/>
<dbReference type="RefSeq" id="WP_014179909.1">
    <property type="nucleotide sequence ID" value="NC_016582.1"/>
</dbReference>
<protein>
    <submittedName>
        <fullName evidence="2">Uncharacterized protein</fullName>
    </submittedName>
</protein>